<dbReference type="Proteomes" id="UP000646365">
    <property type="component" value="Unassembled WGS sequence"/>
</dbReference>
<accession>A0A8J2YVD7</accession>
<dbReference type="EMBL" id="BMJQ01000009">
    <property type="protein sequence ID" value="GGF27583.1"/>
    <property type="molecule type" value="Genomic_DNA"/>
</dbReference>
<dbReference type="InterPro" id="IPR023346">
    <property type="entry name" value="Lysozyme-like_dom_sf"/>
</dbReference>
<dbReference type="SUPFAM" id="SSF53955">
    <property type="entry name" value="Lysozyme-like"/>
    <property type="match status" value="1"/>
</dbReference>
<evidence type="ECO:0008006" key="3">
    <source>
        <dbReference type="Google" id="ProtNLM"/>
    </source>
</evidence>
<keyword evidence="2" id="KW-1185">Reference proteome</keyword>
<sequence>MLPEAAAACIYLAAEAAKLPPPILMTVLTVEAGHEGTHAHNSNGTEDYGPGQINTVWIGEIAQAIRRSPEETRALLQYDGCFNIRVTATLLRRQINAAGEFWTGVGWYHSRNKAESLRYIRRVIATAKRLFGPEIIAKTPTAAAVPHPDS</sequence>
<protein>
    <recommendedName>
        <fullName evidence="3">Lytic transglycosylase domain-containing protein</fullName>
    </recommendedName>
</protein>
<evidence type="ECO:0000313" key="1">
    <source>
        <dbReference type="EMBL" id="GGF27583.1"/>
    </source>
</evidence>
<organism evidence="1 2">
    <name type="scientific">Aliidongia dinghuensis</name>
    <dbReference type="NCBI Taxonomy" id="1867774"/>
    <lineage>
        <taxon>Bacteria</taxon>
        <taxon>Pseudomonadati</taxon>
        <taxon>Pseudomonadota</taxon>
        <taxon>Alphaproteobacteria</taxon>
        <taxon>Rhodospirillales</taxon>
        <taxon>Dongiaceae</taxon>
        <taxon>Aliidongia</taxon>
    </lineage>
</organism>
<reference evidence="1" key="1">
    <citation type="journal article" date="2014" name="Int. J. Syst. Evol. Microbiol.">
        <title>Complete genome sequence of Corynebacterium casei LMG S-19264T (=DSM 44701T), isolated from a smear-ripened cheese.</title>
        <authorList>
            <consortium name="US DOE Joint Genome Institute (JGI-PGF)"/>
            <person name="Walter F."/>
            <person name="Albersmeier A."/>
            <person name="Kalinowski J."/>
            <person name="Ruckert C."/>
        </authorList>
    </citation>
    <scope>NUCLEOTIDE SEQUENCE</scope>
    <source>
        <strain evidence="1">CGMCC 1.15725</strain>
    </source>
</reference>
<name>A0A8J2YVD7_9PROT</name>
<evidence type="ECO:0000313" key="2">
    <source>
        <dbReference type="Proteomes" id="UP000646365"/>
    </source>
</evidence>
<dbReference type="AlphaFoldDB" id="A0A8J2YVD7"/>
<gene>
    <name evidence="1" type="ORF">GCM10011611_37000</name>
</gene>
<comment type="caution">
    <text evidence="1">The sequence shown here is derived from an EMBL/GenBank/DDBJ whole genome shotgun (WGS) entry which is preliminary data.</text>
</comment>
<dbReference type="CDD" id="cd13400">
    <property type="entry name" value="LT_IagB-like"/>
    <property type="match status" value="1"/>
</dbReference>
<reference evidence="1" key="2">
    <citation type="submission" date="2020-09" db="EMBL/GenBank/DDBJ databases">
        <authorList>
            <person name="Sun Q."/>
            <person name="Zhou Y."/>
        </authorList>
    </citation>
    <scope>NUCLEOTIDE SEQUENCE</scope>
    <source>
        <strain evidence="1">CGMCC 1.15725</strain>
    </source>
</reference>
<proteinExistence type="predicted"/>
<dbReference type="RefSeq" id="WP_189048419.1">
    <property type="nucleotide sequence ID" value="NZ_BMJQ01000009.1"/>
</dbReference>